<organism evidence="7 8">
    <name type="scientific">Laodelphax striatellus</name>
    <name type="common">Small brown planthopper</name>
    <name type="synonym">Delphax striatella</name>
    <dbReference type="NCBI Taxonomy" id="195883"/>
    <lineage>
        <taxon>Eukaryota</taxon>
        <taxon>Metazoa</taxon>
        <taxon>Ecdysozoa</taxon>
        <taxon>Arthropoda</taxon>
        <taxon>Hexapoda</taxon>
        <taxon>Insecta</taxon>
        <taxon>Pterygota</taxon>
        <taxon>Neoptera</taxon>
        <taxon>Paraneoptera</taxon>
        <taxon>Hemiptera</taxon>
        <taxon>Auchenorrhyncha</taxon>
        <taxon>Fulgoroidea</taxon>
        <taxon>Delphacidae</taxon>
        <taxon>Criomorphinae</taxon>
        <taxon>Laodelphax</taxon>
    </lineage>
</organism>
<dbReference type="PROSITE" id="PS51021">
    <property type="entry name" value="BAR"/>
    <property type="match status" value="1"/>
</dbReference>
<dbReference type="SMART" id="SM00326">
    <property type="entry name" value="SH3"/>
    <property type="match status" value="1"/>
</dbReference>
<dbReference type="InterPro" id="IPR027267">
    <property type="entry name" value="AH/BAR_dom_sf"/>
</dbReference>
<name>A0A482WZX4_LAOST</name>
<accession>A0A482WZX4</accession>
<comment type="caution">
    <text evidence="7">The sequence shown here is derived from an EMBL/GenBank/DDBJ whole genome shotgun (WGS) entry which is preliminary data.</text>
</comment>
<evidence type="ECO:0000256" key="4">
    <source>
        <dbReference type="SAM" id="MobiDB-lite"/>
    </source>
</evidence>
<keyword evidence="8" id="KW-1185">Reference proteome</keyword>
<dbReference type="InterPro" id="IPR001452">
    <property type="entry name" value="SH3_domain"/>
</dbReference>
<sequence length="370" mass="41425">MDFNFKKVFNDAGTALSRVVQLTQEKLGTSEKTELDAHFENLAERSDQTKLWTEKLLSDTEAVLTPNPGNRVEDYLFEKIEKKKPVRLTNIEYLGNDMIEAGNDFGPGTSYGNALIKVGQCEQRIGSIEKEFIASANHCFLTPLRKFLDGEMKTILKERGLLESKRLDLDACKSRVRKARSMLGQPPNKDGLSPEFLLDQAERDLRVAQSEYDRQAEITKLLLEGVNSSHASHLRCLHQFVDAQVTYYERCHHTMQQLKSEMQSLSGAMPGGVTASSSSSSSFLTNHLQQQQPTLNPVMTSRDDVTTAGGEGGQKARVLCDYDAKDQSELSLMTDEVITVFKIPESEDYLMGERGTQRGKVPAVFVEFLN</sequence>
<dbReference type="SUPFAM" id="SSF103657">
    <property type="entry name" value="BAR/IMD domain-like"/>
    <property type="match status" value="1"/>
</dbReference>
<comment type="similarity">
    <text evidence="1">Belongs to the endophilin family.</text>
</comment>
<reference evidence="7 8" key="1">
    <citation type="journal article" date="2017" name="Gigascience">
        <title>Genome sequence of the small brown planthopper, Laodelphax striatellus.</title>
        <authorList>
            <person name="Zhu J."/>
            <person name="Jiang F."/>
            <person name="Wang X."/>
            <person name="Yang P."/>
            <person name="Bao Y."/>
            <person name="Zhao W."/>
            <person name="Wang W."/>
            <person name="Lu H."/>
            <person name="Wang Q."/>
            <person name="Cui N."/>
            <person name="Li J."/>
            <person name="Chen X."/>
            <person name="Luo L."/>
            <person name="Yu J."/>
            <person name="Kang L."/>
            <person name="Cui F."/>
        </authorList>
    </citation>
    <scope>NUCLEOTIDE SEQUENCE [LARGE SCALE GENOMIC DNA]</scope>
    <source>
        <strain evidence="7">Lst14</strain>
    </source>
</reference>
<dbReference type="Proteomes" id="UP000291343">
    <property type="component" value="Unassembled WGS sequence"/>
</dbReference>
<dbReference type="Gene3D" id="2.30.30.40">
    <property type="entry name" value="SH3 Domains"/>
    <property type="match status" value="1"/>
</dbReference>
<evidence type="ECO:0000313" key="7">
    <source>
        <dbReference type="EMBL" id="RZF39023.1"/>
    </source>
</evidence>
<dbReference type="EMBL" id="QKKF02020908">
    <property type="protein sequence ID" value="RZF39023.1"/>
    <property type="molecule type" value="Genomic_DNA"/>
</dbReference>
<dbReference type="SMART" id="SM00721">
    <property type="entry name" value="BAR"/>
    <property type="match status" value="1"/>
</dbReference>
<dbReference type="InterPro" id="IPR036028">
    <property type="entry name" value="SH3-like_dom_sf"/>
</dbReference>
<evidence type="ECO:0000256" key="2">
    <source>
        <dbReference type="ARBA" id="ARBA00022443"/>
    </source>
</evidence>
<dbReference type="CDD" id="cd11802">
    <property type="entry name" value="SH3_Endophilin_B"/>
    <property type="match status" value="1"/>
</dbReference>
<dbReference type="GO" id="GO:0016020">
    <property type="term" value="C:membrane"/>
    <property type="evidence" value="ECO:0007669"/>
    <property type="project" value="TreeGrafter"/>
</dbReference>
<dbReference type="Pfam" id="PF14604">
    <property type="entry name" value="SH3_9"/>
    <property type="match status" value="1"/>
</dbReference>
<protein>
    <submittedName>
        <fullName evidence="7">Uncharacterized protein</fullName>
    </submittedName>
</protein>
<dbReference type="CDD" id="cd07594">
    <property type="entry name" value="BAR_Endophilin_B"/>
    <property type="match status" value="1"/>
</dbReference>
<dbReference type="GO" id="GO:0005737">
    <property type="term" value="C:cytoplasm"/>
    <property type="evidence" value="ECO:0007669"/>
    <property type="project" value="InterPro"/>
</dbReference>
<dbReference type="GO" id="GO:0061024">
    <property type="term" value="P:membrane organization"/>
    <property type="evidence" value="ECO:0007669"/>
    <property type="project" value="TreeGrafter"/>
</dbReference>
<dbReference type="InterPro" id="IPR050384">
    <property type="entry name" value="Endophilin_SH3RF"/>
</dbReference>
<dbReference type="STRING" id="195883.A0A482WZX4"/>
<dbReference type="FunCoup" id="A0A482WZX4">
    <property type="interactions" value="559"/>
</dbReference>
<evidence type="ECO:0000313" key="8">
    <source>
        <dbReference type="Proteomes" id="UP000291343"/>
    </source>
</evidence>
<feature type="compositionally biased region" description="Polar residues" evidence="4">
    <location>
        <begin position="283"/>
        <end position="299"/>
    </location>
</feature>
<dbReference type="Gene3D" id="1.20.1270.60">
    <property type="entry name" value="Arfaptin homology (AH) domain/BAR domain"/>
    <property type="match status" value="1"/>
</dbReference>
<dbReference type="SUPFAM" id="SSF50044">
    <property type="entry name" value="SH3-domain"/>
    <property type="match status" value="1"/>
</dbReference>
<dbReference type="Pfam" id="PF03114">
    <property type="entry name" value="BAR"/>
    <property type="match status" value="1"/>
</dbReference>
<dbReference type="PROSITE" id="PS50002">
    <property type="entry name" value="SH3"/>
    <property type="match status" value="1"/>
</dbReference>
<dbReference type="InterPro" id="IPR004148">
    <property type="entry name" value="BAR_dom"/>
</dbReference>
<evidence type="ECO:0000259" key="6">
    <source>
        <dbReference type="PROSITE" id="PS51021"/>
    </source>
</evidence>
<dbReference type="SMR" id="A0A482WZX4"/>
<dbReference type="PANTHER" id="PTHR14167:SF76">
    <property type="entry name" value="ENDOPHILIN B, ISOFORM A"/>
    <property type="match status" value="1"/>
</dbReference>
<evidence type="ECO:0000256" key="3">
    <source>
        <dbReference type="PROSITE-ProRule" id="PRU00192"/>
    </source>
</evidence>
<dbReference type="PANTHER" id="PTHR14167">
    <property type="entry name" value="SH3 DOMAIN-CONTAINING"/>
    <property type="match status" value="1"/>
</dbReference>
<evidence type="ECO:0000256" key="1">
    <source>
        <dbReference type="ARBA" id="ARBA00006697"/>
    </source>
</evidence>
<feature type="region of interest" description="Disordered" evidence="4">
    <location>
        <begin position="265"/>
        <end position="312"/>
    </location>
</feature>
<gene>
    <name evidence="7" type="ORF">LSTR_LSTR008613</name>
</gene>
<proteinExistence type="inferred from homology"/>
<feature type="domain" description="BAR" evidence="6">
    <location>
        <begin position="24"/>
        <end position="271"/>
    </location>
</feature>
<dbReference type="AlphaFoldDB" id="A0A482WZX4"/>
<dbReference type="InParanoid" id="A0A482WZX4"/>
<feature type="domain" description="SH3" evidence="5">
    <location>
        <begin position="311"/>
        <end position="370"/>
    </location>
</feature>
<dbReference type="OrthoDB" id="14167at2759"/>
<evidence type="ECO:0000259" key="5">
    <source>
        <dbReference type="PROSITE" id="PS50002"/>
    </source>
</evidence>
<keyword evidence="2 3" id="KW-0728">SH3 domain</keyword>